<dbReference type="AlphaFoldDB" id="A0A9D1LEB8"/>
<evidence type="ECO:0000259" key="1">
    <source>
        <dbReference type="Pfam" id="PF05239"/>
    </source>
</evidence>
<dbReference type="PANTHER" id="PTHR40061:SF1">
    <property type="entry name" value="SPORULATION PROTEIN YLMC-RELATED"/>
    <property type="match status" value="1"/>
</dbReference>
<dbReference type="SUPFAM" id="SSF50346">
    <property type="entry name" value="PRC-barrel domain"/>
    <property type="match status" value="1"/>
</dbReference>
<evidence type="ECO:0000313" key="2">
    <source>
        <dbReference type="EMBL" id="HIU35547.1"/>
    </source>
</evidence>
<gene>
    <name evidence="2" type="ORF">IAC53_02945</name>
</gene>
<evidence type="ECO:0000313" key="3">
    <source>
        <dbReference type="Proteomes" id="UP000824071"/>
    </source>
</evidence>
<dbReference type="InterPro" id="IPR027275">
    <property type="entry name" value="PRC-brl_dom"/>
</dbReference>
<accession>A0A9D1LEB8</accession>
<proteinExistence type="predicted"/>
<organism evidence="2 3">
    <name type="scientific">Candidatus Fimenecus excrementigallinarum</name>
    <dbReference type="NCBI Taxonomy" id="2840816"/>
    <lineage>
        <taxon>Bacteria</taxon>
        <taxon>Bacillati</taxon>
        <taxon>Bacillota</taxon>
        <taxon>Clostridia</taxon>
        <taxon>Candidatus Fimenecus</taxon>
    </lineage>
</organism>
<dbReference type="PANTHER" id="PTHR40061">
    <property type="entry name" value="SPORULATION PROTEIN YLMC-RELATED"/>
    <property type="match status" value="1"/>
</dbReference>
<dbReference type="Proteomes" id="UP000824071">
    <property type="component" value="Unassembled WGS sequence"/>
</dbReference>
<comment type="caution">
    <text evidence="2">The sequence shown here is derived from an EMBL/GenBank/DDBJ whole genome shotgun (WGS) entry which is preliminary data.</text>
</comment>
<feature type="domain" description="PRC-barrel" evidence="1">
    <location>
        <begin position="6"/>
        <end position="76"/>
    </location>
</feature>
<dbReference type="NCBIfam" id="TIGR02888">
    <property type="entry name" value="spore_YlmC_YmxH"/>
    <property type="match status" value="1"/>
</dbReference>
<dbReference type="InterPro" id="IPR011033">
    <property type="entry name" value="PRC_barrel-like_sf"/>
</dbReference>
<protein>
    <submittedName>
        <fullName evidence="2">YlmC/YmxH family sporulation protein</fullName>
    </submittedName>
</protein>
<reference evidence="2" key="2">
    <citation type="journal article" date="2021" name="PeerJ">
        <title>Extensive microbial diversity within the chicken gut microbiome revealed by metagenomics and culture.</title>
        <authorList>
            <person name="Gilroy R."/>
            <person name="Ravi A."/>
            <person name="Getino M."/>
            <person name="Pursley I."/>
            <person name="Horton D.L."/>
            <person name="Alikhan N.F."/>
            <person name="Baker D."/>
            <person name="Gharbi K."/>
            <person name="Hall N."/>
            <person name="Watson M."/>
            <person name="Adriaenssens E.M."/>
            <person name="Foster-Nyarko E."/>
            <person name="Jarju S."/>
            <person name="Secka A."/>
            <person name="Antonio M."/>
            <person name="Oren A."/>
            <person name="Chaudhuri R.R."/>
            <person name="La Ragione R."/>
            <person name="Hildebrand F."/>
            <person name="Pallen M.J."/>
        </authorList>
    </citation>
    <scope>NUCLEOTIDE SEQUENCE</scope>
    <source>
        <strain evidence="2">ChiGjej1B1-19959</strain>
    </source>
</reference>
<name>A0A9D1LEB8_9FIRM</name>
<dbReference type="InterPro" id="IPR014238">
    <property type="entry name" value="Spore_YlmC/YmxH"/>
</dbReference>
<dbReference type="EMBL" id="DVMW01000024">
    <property type="protein sequence ID" value="HIU35547.1"/>
    <property type="molecule type" value="Genomic_DNA"/>
</dbReference>
<reference evidence="2" key="1">
    <citation type="submission" date="2020-10" db="EMBL/GenBank/DDBJ databases">
        <authorList>
            <person name="Gilroy R."/>
        </authorList>
    </citation>
    <scope>NUCLEOTIDE SEQUENCE</scope>
    <source>
        <strain evidence="2">ChiGjej1B1-19959</strain>
    </source>
</reference>
<dbReference type="Pfam" id="PF05239">
    <property type="entry name" value="PRC"/>
    <property type="match status" value="1"/>
</dbReference>
<sequence>MNCCVTDLRDKEIINLKDGCRLGCVCDAEIDTCTGRVLALIVFGKNKLFGLMGHGQDIRIAWEDIEVIGDDTILVSFDLPAECKPPAKKKAPLEGLFRQG</sequence>
<dbReference type="Gene3D" id="2.30.30.240">
    <property type="entry name" value="PRC-barrel domain"/>
    <property type="match status" value="1"/>
</dbReference>